<accession>G6AEF5</accession>
<evidence type="ECO:0000313" key="2">
    <source>
        <dbReference type="Proteomes" id="UP000004597"/>
    </source>
</evidence>
<comment type="caution">
    <text evidence="1">The sequence shown here is derived from an EMBL/GenBank/DDBJ whole genome shotgun (WGS) entry which is preliminary data.</text>
</comment>
<sequence>MKASEENFLESVCQSYQFIHNFKTKNKKHILTALIRRIRWVFFASTHQV</sequence>
<dbReference type="Proteomes" id="UP000004597">
    <property type="component" value="Unassembled WGS sequence"/>
</dbReference>
<proteinExistence type="predicted"/>
<keyword evidence="2" id="KW-1185">Reference proteome</keyword>
<reference evidence="1 2" key="1">
    <citation type="submission" date="2011-10" db="EMBL/GenBank/DDBJ databases">
        <title>The Genome Sequence of Prevotella histicola F0411.</title>
        <authorList>
            <consortium name="The Broad Institute Genome Sequencing Platform"/>
            <person name="Earl A."/>
            <person name="Ward D."/>
            <person name="Feldgarden M."/>
            <person name="Gevers D."/>
            <person name="Izard J."/>
            <person name="Ganesan A."/>
            <person name="Blanton J.M."/>
            <person name="Baranova O.V."/>
            <person name="Tanner A.C."/>
            <person name="Mathney J.M.J."/>
            <person name="Dewhirst F.E."/>
            <person name="Young S.K."/>
            <person name="Zeng Q."/>
            <person name="Gargeya S."/>
            <person name="Fitzgerald M."/>
            <person name="Haas B."/>
            <person name="Abouelleil A."/>
            <person name="Alvarado L."/>
            <person name="Arachchi H.M."/>
            <person name="Berlin A."/>
            <person name="Brown A."/>
            <person name="Chapman S.B."/>
            <person name="Chen Z."/>
            <person name="Dunbar C."/>
            <person name="Freedman E."/>
            <person name="Gearin G."/>
            <person name="Gellesch M."/>
            <person name="Goldberg J."/>
            <person name="Griggs A."/>
            <person name="Gujja S."/>
            <person name="Heiman D."/>
            <person name="Howarth C."/>
            <person name="Larson L."/>
            <person name="Lui A."/>
            <person name="MacDonald P.J.P."/>
            <person name="Montmayeur A."/>
            <person name="Murphy C."/>
            <person name="Neiman D."/>
            <person name="Pearson M."/>
            <person name="Priest M."/>
            <person name="Roberts A."/>
            <person name="Saif S."/>
            <person name="Shea T."/>
            <person name="Shenoy N."/>
            <person name="Sisk P."/>
            <person name="Stolte C."/>
            <person name="Sykes S."/>
            <person name="Wortman J."/>
            <person name="Nusbaum C."/>
            <person name="Birren B."/>
        </authorList>
    </citation>
    <scope>NUCLEOTIDE SEQUENCE [LARGE SCALE GENOMIC DNA]</scope>
    <source>
        <strain evidence="1 2">F0411</strain>
    </source>
</reference>
<dbReference type="HOGENOM" id="CLU_3139131_0_0_10"/>
<dbReference type="AlphaFoldDB" id="G6AEF5"/>
<evidence type="ECO:0000313" key="1">
    <source>
        <dbReference type="EMBL" id="EHG17154.1"/>
    </source>
</evidence>
<name>G6AEF5_9BACT</name>
<dbReference type="EMBL" id="AFXP01000003">
    <property type="protein sequence ID" value="EHG17154.1"/>
    <property type="molecule type" value="Genomic_DNA"/>
</dbReference>
<organism evidence="1 2">
    <name type="scientific">Prevotella histicola F0411</name>
    <dbReference type="NCBI Taxonomy" id="857291"/>
    <lineage>
        <taxon>Bacteria</taxon>
        <taxon>Pseudomonadati</taxon>
        <taxon>Bacteroidota</taxon>
        <taxon>Bacteroidia</taxon>
        <taxon>Bacteroidales</taxon>
        <taxon>Prevotellaceae</taxon>
        <taxon>Prevotella</taxon>
    </lineage>
</organism>
<gene>
    <name evidence="1" type="ORF">HMPREF9138_00482</name>
</gene>
<protein>
    <submittedName>
        <fullName evidence="1">Uncharacterized protein</fullName>
    </submittedName>
</protein>